<evidence type="ECO:0000313" key="5">
    <source>
        <dbReference type="Proteomes" id="UP000236151"/>
    </source>
</evidence>
<keyword evidence="5" id="KW-1185">Reference proteome</keyword>
<evidence type="ECO:0000256" key="2">
    <source>
        <dbReference type="ARBA" id="ARBA00023315"/>
    </source>
</evidence>
<dbReference type="PROSITE" id="PS51186">
    <property type="entry name" value="GNAT"/>
    <property type="match status" value="1"/>
</dbReference>
<protein>
    <submittedName>
        <fullName evidence="4">GNAT family N-acetyltransferase</fullName>
    </submittedName>
</protein>
<dbReference type="RefSeq" id="WP_103079668.1">
    <property type="nucleotide sequence ID" value="NZ_CP021850.1"/>
</dbReference>
<dbReference type="SUPFAM" id="SSF55729">
    <property type="entry name" value="Acyl-CoA N-acyltransferases (Nat)"/>
    <property type="match status" value="1"/>
</dbReference>
<comment type="caution">
    <text evidence="4">The sequence shown here is derived from an EMBL/GenBank/DDBJ whole genome shotgun (WGS) entry which is preliminary data.</text>
</comment>
<dbReference type="Proteomes" id="UP000236151">
    <property type="component" value="Unassembled WGS sequence"/>
</dbReference>
<keyword evidence="1 4" id="KW-0808">Transferase</keyword>
<evidence type="ECO:0000259" key="3">
    <source>
        <dbReference type="PROSITE" id="PS51186"/>
    </source>
</evidence>
<keyword evidence="2" id="KW-0012">Acyltransferase</keyword>
<dbReference type="Pfam" id="PF00583">
    <property type="entry name" value="Acetyltransf_1"/>
    <property type="match status" value="1"/>
</dbReference>
<dbReference type="OrthoDB" id="9798006at2"/>
<dbReference type="PANTHER" id="PTHR43072">
    <property type="entry name" value="N-ACETYLTRANSFERASE"/>
    <property type="match status" value="1"/>
</dbReference>
<proteinExistence type="predicted"/>
<reference evidence="4 5" key="1">
    <citation type="submission" date="2017-06" db="EMBL/GenBank/DDBJ databases">
        <title>Investigating the central metabolism of Clostridium thermosuccinogenes.</title>
        <authorList>
            <person name="Koendjbiharie J.G."/>
            <person name="van Kranenburg R."/>
        </authorList>
    </citation>
    <scope>NUCLEOTIDE SEQUENCE [LARGE SCALE GENOMIC DNA]</scope>
    <source>
        <strain evidence="4 5">DSM 5806</strain>
    </source>
</reference>
<dbReference type="KEGG" id="cthd:CDO33_16030"/>
<dbReference type="InterPro" id="IPR016181">
    <property type="entry name" value="Acyl_CoA_acyltransferase"/>
</dbReference>
<dbReference type="GO" id="GO:0016747">
    <property type="term" value="F:acyltransferase activity, transferring groups other than amino-acyl groups"/>
    <property type="evidence" value="ECO:0007669"/>
    <property type="project" value="InterPro"/>
</dbReference>
<accession>A0A2K2FRP6</accession>
<gene>
    <name evidence="4" type="ORF">CDQ84_00040</name>
</gene>
<dbReference type="EMBL" id="NIOJ01000001">
    <property type="protein sequence ID" value="PNU01440.1"/>
    <property type="molecule type" value="Genomic_DNA"/>
</dbReference>
<sequence length="164" mass="18822">MHDIRFEEVKEEHLPALLEIYNYYVSNSTATFHIEPIGLDEMKDIVFFDNPKYKAYAIIDDRDICGYCILCPFKKREAYDITAEVTIYIRHDHAGLGIGSAALRHLENLAAKNGIHSLIAVICGENTASIRLFEKNGYEKCGHLREVGMKFGRMLDVVYYEKII</sequence>
<evidence type="ECO:0000313" key="4">
    <source>
        <dbReference type="EMBL" id="PNU01440.1"/>
    </source>
</evidence>
<name>A0A2K2FRP6_9CLOT</name>
<dbReference type="PANTHER" id="PTHR43072:SF23">
    <property type="entry name" value="UPF0039 PROTEIN C11D3.02C"/>
    <property type="match status" value="1"/>
</dbReference>
<organism evidence="4 5">
    <name type="scientific">Clostridium thermosuccinogenes</name>
    <dbReference type="NCBI Taxonomy" id="84032"/>
    <lineage>
        <taxon>Bacteria</taxon>
        <taxon>Bacillati</taxon>
        <taxon>Bacillota</taxon>
        <taxon>Clostridia</taxon>
        <taxon>Eubacteriales</taxon>
        <taxon>Clostridiaceae</taxon>
        <taxon>Clostridium</taxon>
    </lineage>
</organism>
<dbReference type="CDD" id="cd04301">
    <property type="entry name" value="NAT_SF"/>
    <property type="match status" value="1"/>
</dbReference>
<dbReference type="AlphaFoldDB" id="A0A2K2FRP6"/>
<feature type="domain" description="N-acetyltransferase" evidence="3">
    <location>
        <begin position="4"/>
        <end position="164"/>
    </location>
</feature>
<dbReference type="InterPro" id="IPR000182">
    <property type="entry name" value="GNAT_dom"/>
</dbReference>
<evidence type="ECO:0000256" key="1">
    <source>
        <dbReference type="ARBA" id="ARBA00022679"/>
    </source>
</evidence>
<dbReference type="Gene3D" id="3.40.630.30">
    <property type="match status" value="1"/>
</dbReference>